<proteinExistence type="predicted"/>
<organism evidence="1 2">
    <name type="scientific">Trapa incisa</name>
    <dbReference type="NCBI Taxonomy" id="236973"/>
    <lineage>
        <taxon>Eukaryota</taxon>
        <taxon>Viridiplantae</taxon>
        <taxon>Streptophyta</taxon>
        <taxon>Embryophyta</taxon>
        <taxon>Tracheophyta</taxon>
        <taxon>Spermatophyta</taxon>
        <taxon>Magnoliopsida</taxon>
        <taxon>eudicotyledons</taxon>
        <taxon>Gunneridae</taxon>
        <taxon>Pentapetalae</taxon>
        <taxon>rosids</taxon>
        <taxon>malvids</taxon>
        <taxon>Myrtales</taxon>
        <taxon>Lythraceae</taxon>
        <taxon>Trapa</taxon>
    </lineage>
</organism>
<evidence type="ECO:0000313" key="2">
    <source>
        <dbReference type="Proteomes" id="UP001345219"/>
    </source>
</evidence>
<reference evidence="1 2" key="1">
    <citation type="journal article" date="2023" name="Hortic Res">
        <title>Pangenome of water caltrop reveals structural variations and asymmetric subgenome divergence after allopolyploidization.</title>
        <authorList>
            <person name="Zhang X."/>
            <person name="Chen Y."/>
            <person name="Wang L."/>
            <person name="Yuan Y."/>
            <person name="Fang M."/>
            <person name="Shi L."/>
            <person name="Lu R."/>
            <person name="Comes H.P."/>
            <person name="Ma Y."/>
            <person name="Chen Y."/>
            <person name="Huang G."/>
            <person name="Zhou Y."/>
            <person name="Zheng Z."/>
            <person name="Qiu Y."/>
        </authorList>
    </citation>
    <scope>NUCLEOTIDE SEQUENCE [LARGE SCALE GENOMIC DNA]</scope>
    <source>
        <tissue evidence="1">Roots</tissue>
    </source>
</reference>
<dbReference type="EMBL" id="JAXIOK010000005">
    <property type="protein sequence ID" value="KAK4769720.1"/>
    <property type="molecule type" value="Genomic_DNA"/>
</dbReference>
<keyword evidence="2" id="KW-1185">Reference proteome</keyword>
<dbReference type="Proteomes" id="UP001345219">
    <property type="component" value="Chromosome 24"/>
</dbReference>
<comment type="caution">
    <text evidence="1">The sequence shown here is derived from an EMBL/GenBank/DDBJ whole genome shotgun (WGS) entry which is preliminary data.</text>
</comment>
<gene>
    <name evidence="1" type="ORF">SAY87_030252</name>
</gene>
<sequence length="75" mass="7719">MECEMSCGVFASAGDANRNVFEIAEVAISCAVSGICRPRCHGRSVGGSDKACSHASLVLAKLASAHNNTYNVSVS</sequence>
<name>A0AAN7KTV5_9MYRT</name>
<evidence type="ECO:0000313" key="1">
    <source>
        <dbReference type="EMBL" id="KAK4769720.1"/>
    </source>
</evidence>
<accession>A0AAN7KTV5</accession>
<dbReference type="AlphaFoldDB" id="A0AAN7KTV5"/>
<protein>
    <submittedName>
        <fullName evidence="1">Uncharacterized protein</fullName>
    </submittedName>
</protein>